<proteinExistence type="predicted"/>
<reference evidence="2 3" key="1">
    <citation type="submission" date="2016-08" db="EMBL/GenBank/DDBJ databases">
        <title>Genome sequence of Clavibacter michiganensis subsp. michiganensis strain CASJ007.</title>
        <authorList>
            <person name="Thapa S.P."/>
            <person name="Coaker G."/>
        </authorList>
    </citation>
    <scope>NUCLEOTIDE SEQUENCE [LARGE SCALE GENOMIC DNA]</scope>
    <source>
        <strain evidence="2">CASJ007</strain>
    </source>
</reference>
<protein>
    <submittedName>
        <fullName evidence="2">Uncharacterized protein</fullName>
    </submittedName>
</protein>
<comment type="caution">
    <text evidence="2">The sequence shown here is derived from an EMBL/GenBank/DDBJ whole genome shotgun (WGS) entry which is preliminary data.</text>
</comment>
<organism evidence="2 3">
    <name type="scientific">Clavibacter michiganensis subsp. michiganensis</name>
    <dbReference type="NCBI Taxonomy" id="33013"/>
    <lineage>
        <taxon>Bacteria</taxon>
        <taxon>Bacillati</taxon>
        <taxon>Actinomycetota</taxon>
        <taxon>Actinomycetes</taxon>
        <taxon>Micrococcales</taxon>
        <taxon>Microbacteriaceae</taxon>
        <taxon>Clavibacter</taxon>
    </lineage>
</organism>
<evidence type="ECO:0000313" key="2">
    <source>
        <dbReference type="EMBL" id="OUE04360.1"/>
    </source>
</evidence>
<accession>A0A251XLS9</accession>
<gene>
    <name evidence="2" type="ORF">CMMCAS07_05395</name>
</gene>
<sequence>MRVAAQGIVDPASVQPVSAGQPGDHDALARLDPQRQLTWVEAALPSLEDCSVAPVPVPTS</sequence>
<dbReference type="EMBL" id="MDHH01000001">
    <property type="protein sequence ID" value="OUE04360.1"/>
    <property type="molecule type" value="Genomic_DNA"/>
</dbReference>
<feature type="region of interest" description="Disordered" evidence="1">
    <location>
        <begin position="1"/>
        <end position="27"/>
    </location>
</feature>
<keyword evidence="3" id="KW-1185">Reference proteome</keyword>
<evidence type="ECO:0000256" key="1">
    <source>
        <dbReference type="SAM" id="MobiDB-lite"/>
    </source>
</evidence>
<dbReference type="AlphaFoldDB" id="A0A251XLS9"/>
<evidence type="ECO:0000313" key="3">
    <source>
        <dbReference type="Proteomes" id="UP000195062"/>
    </source>
</evidence>
<dbReference type="Proteomes" id="UP000195062">
    <property type="component" value="Unassembled WGS sequence"/>
</dbReference>
<name>A0A251XLS9_CLAMM</name>